<dbReference type="PANTHER" id="PTHR23264:SF19">
    <property type="entry name" value="CYTOSOLIC FE-S CLUSTER ASSEMBLY FACTOR NUBP2"/>
    <property type="match status" value="1"/>
</dbReference>
<evidence type="ECO:0000256" key="6">
    <source>
        <dbReference type="ARBA" id="ARBA00022741"/>
    </source>
</evidence>
<dbReference type="PANTHER" id="PTHR23264">
    <property type="entry name" value="NUCLEOTIDE-BINDING PROTEIN NBP35 YEAST -RELATED"/>
    <property type="match status" value="1"/>
</dbReference>
<dbReference type="GO" id="GO:0005829">
    <property type="term" value="C:cytosol"/>
    <property type="evidence" value="ECO:0007669"/>
    <property type="project" value="TreeGrafter"/>
</dbReference>
<evidence type="ECO:0000256" key="3">
    <source>
        <dbReference type="ARBA" id="ARBA00022485"/>
    </source>
</evidence>
<dbReference type="FunFam" id="3.40.50.300:FF:000796">
    <property type="entry name" value="Cytosolic Fe-S cluster assembly factor NUBP2"/>
    <property type="match status" value="1"/>
</dbReference>
<keyword evidence="7 12" id="KW-0067">ATP-binding</keyword>
<feature type="region of interest" description="Disordered" evidence="14">
    <location>
        <begin position="3210"/>
        <end position="3241"/>
    </location>
</feature>
<dbReference type="GO" id="GO:0140663">
    <property type="term" value="F:ATP-dependent FeS chaperone activity"/>
    <property type="evidence" value="ECO:0007669"/>
    <property type="project" value="InterPro"/>
</dbReference>
<dbReference type="GO" id="GO:0005814">
    <property type="term" value="C:centriole"/>
    <property type="evidence" value="ECO:0007669"/>
    <property type="project" value="UniProtKB-SubCell"/>
</dbReference>
<feature type="compositionally biased region" description="Polar residues" evidence="14">
    <location>
        <begin position="3519"/>
        <end position="3531"/>
    </location>
</feature>
<evidence type="ECO:0000256" key="7">
    <source>
        <dbReference type="ARBA" id="ARBA00022840"/>
    </source>
</evidence>
<feature type="compositionally biased region" description="Basic and acidic residues" evidence="14">
    <location>
        <begin position="3210"/>
        <end position="3220"/>
    </location>
</feature>
<feature type="compositionally biased region" description="Basic residues" evidence="14">
    <location>
        <begin position="5345"/>
        <end position="5355"/>
    </location>
</feature>
<dbReference type="CDD" id="cd02037">
    <property type="entry name" value="Mrp_NBP35"/>
    <property type="match status" value="1"/>
</dbReference>
<dbReference type="InterPro" id="IPR033756">
    <property type="entry name" value="YlxH/NBP35"/>
</dbReference>
<evidence type="ECO:0000256" key="11">
    <source>
        <dbReference type="ARBA" id="ARBA00065349"/>
    </source>
</evidence>
<keyword evidence="13" id="KW-0175">Coiled coil</keyword>
<feature type="compositionally biased region" description="Basic and acidic residues" evidence="14">
    <location>
        <begin position="5403"/>
        <end position="5415"/>
    </location>
</feature>
<comment type="subcellular location">
    <subcellularLocation>
        <location evidence="2">Cytoplasm</location>
        <location evidence="2">Cytoskeleton</location>
        <location evidence="2">Cilium axoneme</location>
    </subcellularLocation>
    <subcellularLocation>
        <location evidence="1">Cytoplasm</location>
        <location evidence="1">Cytoskeleton</location>
        <location evidence="1">Microtubule organizing center</location>
        <location evidence="1">Centrosome</location>
        <location evidence="1">Centriole</location>
    </subcellularLocation>
</comment>
<feature type="coiled-coil region" evidence="13">
    <location>
        <begin position="3837"/>
        <end position="3874"/>
    </location>
</feature>
<keyword evidence="6 12" id="KW-0547">Nucleotide-binding</keyword>
<evidence type="ECO:0000256" key="9">
    <source>
        <dbReference type="ARBA" id="ARBA00023014"/>
    </source>
</evidence>
<comment type="similarity">
    <text evidence="12">Belongs to the Mrp/NBP35 ATP-binding proteins family. NUBP2/CFD1 subfamily.</text>
</comment>
<feature type="region of interest" description="Disordered" evidence="14">
    <location>
        <begin position="1053"/>
        <end position="1099"/>
    </location>
</feature>
<dbReference type="OrthoDB" id="1741334at2759"/>
<feature type="region of interest" description="Disordered" evidence="14">
    <location>
        <begin position="2009"/>
        <end position="2062"/>
    </location>
</feature>
<feature type="region of interest" description="Disordered" evidence="14">
    <location>
        <begin position="5389"/>
        <end position="5461"/>
    </location>
</feature>
<evidence type="ECO:0000256" key="1">
    <source>
        <dbReference type="ARBA" id="ARBA00004114"/>
    </source>
</evidence>
<feature type="compositionally biased region" description="Basic and acidic residues" evidence="14">
    <location>
        <begin position="4918"/>
        <end position="4930"/>
    </location>
</feature>
<feature type="region of interest" description="Disordered" evidence="14">
    <location>
        <begin position="267"/>
        <end position="295"/>
    </location>
</feature>
<feature type="compositionally biased region" description="Polar residues" evidence="14">
    <location>
        <begin position="3635"/>
        <end position="3657"/>
    </location>
</feature>
<feature type="compositionally biased region" description="Low complexity" evidence="14">
    <location>
        <begin position="5433"/>
        <end position="5452"/>
    </location>
</feature>
<dbReference type="InterPro" id="IPR019591">
    <property type="entry name" value="Mrp/NBP35_ATP-bd"/>
</dbReference>
<dbReference type="HAMAP" id="MF_03039">
    <property type="entry name" value="NUBP2"/>
    <property type="match status" value="1"/>
</dbReference>
<evidence type="ECO:0000313" key="15">
    <source>
        <dbReference type="EMBL" id="CAD7005528.1"/>
    </source>
</evidence>
<dbReference type="Pfam" id="PF10609">
    <property type="entry name" value="ParA"/>
    <property type="match status" value="1"/>
</dbReference>
<feature type="compositionally biased region" description="Basic and acidic residues" evidence="14">
    <location>
        <begin position="3307"/>
        <end position="3321"/>
    </location>
</feature>
<feature type="compositionally biased region" description="Polar residues" evidence="14">
    <location>
        <begin position="5021"/>
        <end position="5035"/>
    </location>
</feature>
<dbReference type="GO" id="GO:0051539">
    <property type="term" value="F:4 iron, 4 sulfur cluster binding"/>
    <property type="evidence" value="ECO:0007669"/>
    <property type="project" value="UniProtKB-UniRule"/>
</dbReference>
<feature type="compositionally biased region" description="Low complexity" evidence="14">
    <location>
        <begin position="4416"/>
        <end position="4436"/>
    </location>
</feature>
<feature type="compositionally biased region" description="Basic and acidic residues" evidence="14">
    <location>
        <begin position="1166"/>
        <end position="1182"/>
    </location>
</feature>
<dbReference type="HAMAP" id="MF_02040">
    <property type="entry name" value="Mrp_NBP35"/>
    <property type="match status" value="1"/>
</dbReference>
<feature type="region of interest" description="Disordered" evidence="14">
    <location>
        <begin position="4416"/>
        <end position="4453"/>
    </location>
</feature>
<feature type="region of interest" description="Disordered" evidence="14">
    <location>
        <begin position="3304"/>
        <end position="3335"/>
    </location>
</feature>
<feature type="compositionally biased region" description="Polar residues" evidence="14">
    <location>
        <begin position="3221"/>
        <end position="3235"/>
    </location>
</feature>
<comment type="caution">
    <text evidence="15">The sequence shown here is derived from an EMBL/GenBank/DDBJ whole genome shotgun (WGS) entry which is preliminary data.</text>
</comment>
<feature type="compositionally biased region" description="Basic and acidic residues" evidence="14">
    <location>
        <begin position="3532"/>
        <end position="3552"/>
    </location>
</feature>
<keyword evidence="4 12" id="KW-0963">Cytoplasm</keyword>
<dbReference type="EMBL" id="CAJHJT010000034">
    <property type="protein sequence ID" value="CAD7005528.1"/>
    <property type="molecule type" value="Genomic_DNA"/>
</dbReference>
<gene>
    <name evidence="15" type="ORF">CCAP1982_LOCUS13888</name>
</gene>
<feature type="compositionally biased region" description="Basic and acidic residues" evidence="14">
    <location>
        <begin position="2762"/>
        <end position="2772"/>
    </location>
</feature>
<feature type="compositionally biased region" description="Low complexity" evidence="14">
    <location>
        <begin position="5492"/>
        <end position="5501"/>
    </location>
</feature>
<dbReference type="GO" id="GO:0005524">
    <property type="term" value="F:ATP binding"/>
    <property type="evidence" value="ECO:0007669"/>
    <property type="project" value="UniProtKB-KW"/>
</dbReference>
<evidence type="ECO:0000256" key="5">
    <source>
        <dbReference type="ARBA" id="ARBA00022723"/>
    </source>
</evidence>
<protein>
    <recommendedName>
        <fullName evidence="12">Cytosolic Fe-S cluster assembly factor NUBP2 homolog</fullName>
    </recommendedName>
</protein>
<feature type="binding site" evidence="12">
    <location>
        <begin position="14"/>
        <end position="21"/>
    </location>
    <ligand>
        <name>ATP</name>
        <dbReference type="ChEBI" id="CHEBI:30616"/>
    </ligand>
</feature>
<feature type="compositionally biased region" description="Polar residues" evidence="14">
    <location>
        <begin position="2839"/>
        <end position="2851"/>
    </location>
</feature>
<dbReference type="SUPFAM" id="SSF52540">
    <property type="entry name" value="P-loop containing nucleoside triphosphate hydrolases"/>
    <property type="match status" value="1"/>
</dbReference>
<feature type="compositionally biased region" description="Basic and acidic residues" evidence="14">
    <location>
        <begin position="3603"/>
        <end position="3620"/>
    </location>
</feature>
<keyword evidence="3 12" id="KW-0004">4Fe-4S</keyword>
<dbReference type="InterPro" id="IPR028600">
    <property type="entry name" value="NUBP2/Cfd1_eukaryotes"/>
</dbReference>
<evidence type="ECO:0000256" key="12">
    <source>
        <dbReference type="HAMAP-Rule" id="MF_03039"/>
    </source>
</evidence>
<feature type="compositionally biased region" description="Low complexity" evidence="14">
    <location>
        <begin position="2873"/>
        <end position="2885"/>
    </location>
</feature>
<evidence type="ECO:0000256" key="14">
    <source>
        <dbReference type="SAM" id="MobiDB-lite"/>
    </source>
</evidence>
<feature type="compositionally biased region" description="Polar residues" evidence="14">
    <location>
        <begin position="1214"/>
        <end position="1228"/>
    </location>
</feature>
<feature type="compositionally biased region" description="Low complexity" evidence="14">
    <location>
        <begin position="1233"/>
        <end position="1244"/>
    </location>
</feature>
<organism evidence="15 16">
    <name type="scientific">Ceratitis capitata</name>
    <name type="common">Mediterranean fruit fly</name>
    <name type="synonym">Tephritis capitata</name>
    <dbReference type="NCBI Taxonomy" id="7213"/>
    <lineage>
        <taxon>Eukaryota</taxon>
        <taxon>Metazoa</taxon>
        <taxon>Ecdysozoa</taxon>
        <taxon>Arthropoda</taxon>
        <taxon>Hexapoda</taxon>
        <taxon>Insecta</taxon>
        <taxon>Pterygota</taxon>
        <taxon>Neoptera</taxon>
        <taxon>Endopterygota</taxon>
        <taxon>Diptera</taxon>
        <taxon>Brachycera</taxon>
        <taxon>Muscomorpha</taxon>
        <taxon>Tephritoidea</taxon>
        <taxon>Tephritidae</taxon>
        <taxon>Ceratitis</taxon>
        <taxon>Ceratitis</taxon>
    </lineage>
</organism>
<feature type="region of interest" description="Disordered" evidence="14">
    <location>
        <begin position="973"/>
        <end position="1008"/>
    </location>
</feature>
<evidence type="ECO:0000313" key="16">
    <source>
        <dbReference type="Proteomes" id="UP000606786"/>
    </source>
</evidence>
<feature type="compositionally biased region" description="Low complexity" evidence="14">
    <location>
        <begin position="4348"/>
        <end position="4361"/>
    </location>
</feature>
<keyword evidence="8 12" id="KW-0408">Iron</keyword>
<keyword evidence="16" id="KW-1185">Reference proteome</keyword>
<feature type="compositionally biased region" description="Polar residues" evidence="14">
    <location>
        <begin position="4437"/>
        <end position="4453"/>
    </location>
</feature>
<feature type="region of interest" description="Disordered" evidence="14">
    <location>
        <begin position="4910"/>
        <end position="4934"/>
    </location>
</feature>
<feature type="region of interest" description="Disordered" evidence="14">
    <location>
        <begin position="4804"/>
        <end position="4828"/>
    </location>
</feature>
<accession>A0A811V4Q8</accession>
<feature type="region of interest" description="Disordered" evidence="14">
    <location>
        <begin position="4471"/>
        <end position="4490"/>
    </location>
</feature>
<feature type="compositionally biased region" description="Basic and acidic residues" evidence="14">
    <location>
        <begin position="2047"/>
        <end position="2062"/>
    </location>
</feature>
<dbReference type="GO" id="GO:0005930">
    <property type="term" value="C:axoneme"/>
    <property type="evidence" value="ECO:0007669"/>
    <property type="project" value="UniProtKB-SubCell"/>
</dbReference>
<feature type="region of interest" description="Disordered" evidence="14">
    <location>
        <begin position="5482"/>
        <end position="5520"/>
    </location>
</feature>
<name>A0A811V4Q8_CERCA</name>
<feature type="region of interest" description="Disordered" evidence="14">
    <location>
        <begin position="2833"/>
        <end position="2897"/>
    </location>
</feature>
<dbReference type="GO" id="GO:0046872">
    <property type="term" value="F:metal ion binding"/>
    <property type="evidence" value="ECO:0007669"/>
    <property type="project" value="UniProtKB-KW"/>
</dbReference>
<comment type="function">
    <text evidence="10">Component of the cytosolic iron-sulfur (Fe/S) protein assembly (CIA) machinery. Required for maturation of extramitochondrial Fe-S proteins. The NUBP1-NUBP2 heterotetramer forms a Fe-S scaffold complex, mediating the de novo assembly of an Fe-S cluster and its transfer to target apoproteins. Negatively regulates cilium formation and structure.</text>
</comment>
<keyword evidence="5 12" id="KW-0479">Metal-binding</keyword>
<feature type="compositionally biased region" description="Polar residues" evidence="14">
    <location>
        <begin position="4812"/>
        <end position="4828"/>
    </location>
</feature>
<feature type="region of interest" description="Disordered" evidence="14">
    <location>
        <begin position="2747"/>
        <end position="2772"/>
    </location>
</feature>
<feature type="compositionally biased region" description="Low complexity" evidence="14">
    <location>
        <begin position="5010"/>
        <end position="5020"/>
    </location>
</feature>
<evidence type="ECO:0000256" key="4">
    <source>
        <dbReference type="ARBA" id="ARBA00022490"/>
    </source>
</evidence>
<proteinExistence type="inferred from homology"/>
<feature type="compositionally biased region" description="Basic and acidic residues" evidence="14">
    <location>
        <begin position="4473"/>
        <end position="4487"/>
    </location>
</feature>
<feature type="binding site" evidence="12">
    <location>
        <position position="188"/>
    </location>
    <ligand>
        <name>[4Fe-4S] cluster</name>
        <dbReference type="ChEBI" id="CHEBI:49883"/>
        <note>ligand shared between dimeric partners</note>
    </ligand>
</feature>
<evidence type="ECO:0000256" key="8">
    <source>
        <dbReference type="ARBA" id="ARBA00023004"/>
    </source>
</evidence>
<dbReference type="PROSITE" id="PS01215">
    <property type="entry name" value="MRP"/>
    <property type="match status" value="1"/>
</dbReference>
<dbReference type="Gene3D" id="3.40.50.300">
    <property type="entry name" value="P-loop containing nucleotide triphosphate hydrolases"/>
    <property type="match status" value="1"/>
</dbReference>
<evidence type="ECO:0000256" key="13">
    <source>
        <dbReference type="SAM" id="Coils"/>
    </source>
</evidence>
<feature type="region of interest" description="Disordered" evidence="14">
    <location>
        <begin position="1166"/>
        <end position="1284"/>
    </location>
</feature>
<feature type="region of interest" description="Disordered" evidence="14">
    <location>
        <begin position="4348"/>
        <end position="4367"/>
    </location>
</feature>
<feature type="compositionally biased region" description="Polar residues" evidence="14">
    <location>
        <begin position="5185"/>
        <end position="5195"/>
    </location>
</feature>
<comment type="cofactor">
    <cofactor evidence="12">
        <name>[4Fe-4S] cluster</name>
        <dbReference type="ChEBI" id="CHEBI:49883"/>
    </cofactor>
    <text evidence="12">Binds 4 [4Fe-4S] clusters per heterotetramer. Contains two stable clusters in the N-termini of NUBP1 and two labile, bridging clusters between subunits of the NUBP1-NUBP2 heterotetramer.</text>
</comment>
<keyword evidence="9 12" id="KW-0411">Iron-sulfur</keyword>
<feature type="compositionally biased region" description="Polar residues" evidence="14">
    <location>
        <begin position="282"/>
        <end position="295"/>
    </location>
</feature>
<feature type="region of interest" description="Disordered" evidence="14">
    <location>
        <begin position="3519"/>
        <end position="3555"/>
    </location>
</feature>
<dbReference type="GO" id="GO:0005634">
    <property type="term" value="C:nucleus"/>
    <property type="evidence" value="ECO:0007669"/>
    <property type="project" value="UniProtKB-ARBA"/>
</dbReference>
<dbReference type="Proteomes" id="UP000606786">
    <property type="component" value="Unassembled WGS sequence"/>
</dbReference>
<sequence>MLDKVKHVILVLSGKGGVGKSTISTQLALALRESGFKVGLLDIDLCGPSVPYLLGLEQSDVYQCDEGWVPIYADENKTLAVMSIAFLLKSRNDPVIWRGPKKTMMIRQFLTDVKWDELDYLIIDTPPGTSDEHITVMECMRDVKCDGAVMVTTPQGVALDDVRKELTFCRKTGVHVLGIVENMSGFVCPHCSNCTNIFSSDGGVELAKRSGVPHLGTLPIDPRLNVLIGTTRSVLTELPESNTAQIFNGQVYSQHRIYRTMWDKDISKPNKNEDTPGEGITEMSNSSCSKSNNLVENTSAKPDKVVVATYVFNEDDECADNKSEESRQKKDIDHLLSIEDDASAGLTKSSEQTNILQNVQKSVETDPVQALKASVSTAPNTFKTAELSVTIDCNELPYKNVYTNLHIQTSKPSSKPAISVKHFSPILPNQTLQNETVSVSNNTTETDKQSKDLISDNVAGPQSNTCSLSVEQRVHVARVRSPTGSVEDLPSVSEIRACSPTPSSVTTASTFRTARSASGRRVECSRHIRRPPKEPEEYVEALFPHIQRAHNQIRQALLHAPHTDVKDNALLKRKMLEIIQLYSNGCKSEFERAVTSLVLCRRLKRNIMRLLDLFHDICLSCREDHAYLYYISQIIGVYNSLEIRLSFSMTRLQKCALIHRIVHVINKHLIVKDESLAKENILRMFLHMPDLYSARFIMEPIFNTFLQEIPTSSNTWCQKELPDKTFVQYIIILHLWKEMLRDPLEQVELINRAQHFMCPTKTLHANPMYTNHLPTIHTRKHAVKDILNSLKFFHDLRNAAICDDTLHDGDDTIEVVIDEVINTPFWDFGATYQSETKDQRHIKSRVSAIESADCVDLTIEDDEEYDTESPDNYLTWLIELKEKAAERVNHDESEKVICLDSDSEGELFSGSILDPAESYQDCDAFDTDYTSLDSSASDDRVPSDEEILQSTAITNNGLRTYLTPKSKTQVTSYEDKRTATCQRSYERSRDGDGEGDRTTVGGKSTTTSTFTETGLPLILNSFTVRGKQNLHLLKSPRYSLEIGPERFGYESLDDTCNEGRGTSRNVMQKHDRAKSSKTYFNRNTDVHGGRGSSRGGIASHEKDLNAEADTDEDDEDDYHSLPLTASSSATTLGKVIYSQALSPSKHRFSSANANAEHEKRYKYLDKKNMDSRKHLQAEDKPTKKQVKFNDNPIGPTRRPHTKLPIKPAIHLSKIQPSNQPRVFSNSPQPRFASPSSSTSSTTESLKQMAQKGRSFVVKSKSQESKNLPKTSSSIIIDTDDDDNNDEDDIILVNASINIRKNPLKLSTQPIQSKKTHKKGITNQQLSLCNSNICTNTGSVLNRTINMSHGPKDISSTNYLRNKSVDIIHRAEHDDNDDDNNKNGVDKEVKGEAHVSNASTIRNNIGILEVEKRIEMEEQNSNVSTTTGPNIDWTVDIESVVDRPVAAVSDRCTVTVESTSTEEYESIPTSETHISTDICTSSTGANMQDLLETREVSENNAELSNTPVLFSVPLNIEQVNRRDDIYIAIADQQKGDEAVSNACIEFASDKIISANKSSLNATCNVVDKPTGIESVFGSEDANKKEENVEGNTNEGEKTGNVKEAETANDMPQITVTQNETVSAVNQEYVKEVEQESAETPIEISLAKLNEINFVNQVESQEACLEIEETAGKYCNDLAVLTGPNDSGEENAPSSVKEKYLSDMNISASEEYKETEENNEINLKKSLQETVNHNPTASDNIEVQSSEKANNGAEIIASNVENSPNKESTILAENKTPKEANSKILEISTNTGNTNPIIKDIQENKEETMSSTEINLTERNLKNVIIVNLLTNTSIDAQGESTGPHTAEVNKQAETNLACDSIDKSQLNIMPEGSMPLPEVSANQKKSADSETNIEKQLNATESSLEMKCGNVLVRREIPNVPEENIKTEKLLDTNTDEIQNNGNDYKPIEEIDRRQETTASTSAALTDNMTAHKEIFKAGGTTNTTNDGLVCLVAAVKAVEALTSNTFSSENVEDNEMGSVSGLKVHKGNGKSENATDSRVLQEGSAKTNKEPTESALDVVEKSSEQPMPRIQVMTVVAAKTSSAVSRSNIYFSGDKSPQTNLERLAEAVLLSEAAAKKNCSVLKKAYVPESVDISTKNARKRLNIALAKSVTEKIASREHLNIISSMSNLNESAVYETIELAATELTSLKNTTPTLVVESLNVETVTCESLPHKVSSISQIPTQEHEKITQVSKSFHCDTQINKVGDNIETKERERVENSCPITKGAAAKNVKRVKTKSSMLTQPLTNKTDESLMHGSQENSCGKLETTSEISSIAVPAKTGSTFLSSFEYFINTLKDPPPRKAEMGAPRRSPRTPKIVGKQLVCGKTPNNKEADLKTKQISEVTLSKDANTASTTPKNITSTALQSPEFSVSVSDSENSRFEVEKMQVRKRYSLRKTEQWKVVKNTGLRTSPPTSIGESLSYKKSAATNVISKRCIKIRLARAKVPTKAEKKEFLPLPEATTVDNLETQFGDMSHRPITRKLAAALNSSLQMETENAVIEPIKPFIEGARKNKPKMCINTKSEQPMAHKRRKCINTPDTLNEKTAYESNSTGKHMFHRENMNTFVKGKRKYTPAETATERCKEPIKSAKRFEKEHNNDRVETLAEGIPCLPAKSSPKRAKTIIPKKVVRSSEKGKTVTKQNAQQDTTPIFETVISKPCASTTDILITKINSMENTEIEGHAEAPAELNNEVLPKQNCNDQLNSLPLDGNIPREGSPSAEYTKLNDTEPDTSKKDFTVEKVTVSVVNKQNSTMKKLRVCGESSSAEMYDAKDNIPIESSANENIPTIDEMSKTTEENVKTKITSNNTLQSAETGGEDASYKQKSESSLEAMHVESSSSNETGSSNEIGEKNSVIPETNYEHSMKVLPSDISNEKICCEKSVGIDASVLQTLHNVSLLKENSITDAHTTDVRSTESEEILAANFHEDSNSLPESNEPSRLLDISSFSSLTLDESYDTAKSVIKCSTKQTANLRYDIEFLDEDSNINMSISHIEINDKNEEPNDIVSINTLKTNMEADKLLEEYNHSTRIIANANANLKAPTAVQTPTDGRTPACSSVTFSYTGSDSSSSFTNSCSCSTTSTINSATDLYKNEPTSFKVVQSQAQVVELLSSTNTSFQDLSLLDLEHDVIINHDELLSELMPTTEMEHNYAIKPLEISVSNEYDTHLQEKEDTWPCHADERSDNNSSGSSAEIVTSPNKEIPPASASLKVSIPIAYIKRLDAITENASKNWYLSEKPSTSKAALAALAKRNAQLGIDTMFTGTPHARKRNVTDHTESRHLKVRDPSPSLPLKKRRNLSGAPEEDVCSAAVILYDDCALVNKGKKTAKEIAMHEIKTNLSEINHNEILGFQNTKDGEQNIKVEQYIENPKRIVEHLNETVCNVENGLDGENSGIIDEPEQSEENELINFQDDISAEKKALTATSNNSENSLGRDFAKGNADECTDGTYLLQQVLVDCRDNEIEEQKCKKEAAVTTIQKTLVPEENSNLSDVQKTLQEQRKENSDEHEPSRNHEHPMDITVPQKRTVETDVEVNTGEESKNRNEVSFNITNINLNKDYTSRTETIYEYERKAENDPTERVSDTTERQSIQPQQHSKESAELQNDAENQEEIQSPVNTKQSTEATYNTEVVDTVQDQNANPTAEWEANGSACNSVAKELTSAKEYVIGETFVGTNVKDVTEINGDNLAQVKETRRNITVLEIPKSLVKYFETPDEESLEGDPKGEQNSSEDILQCEENEAAIAQEGDSNEETQQQYTLNMFTNGISNEVIIKITQGQSEKETTAKSKANIDNSNRDLLQDASVNLATNDLEKEAGEASTLQREETTAHQLTEVLQNCEQNFTLTNKTENEGNSNNIQCEEIAQNRSEHVTNKDNIASALVPQAEEAQLTEMTTVQQLLVPDHRGLTLTEACYTAQANDDATANCADNTSSAASTEIQAQNMQNYISIPQDHGKESELLNFDDQANETILTNYEDQFFVPGCLNDSVSGFQDAANNMFPSNVYAENDFDIANNIIIRTQEIKEESMDYMSNIGSPKNSPINLTTSVPGFTNATDLGADLLKSNDFIDLTANLTNSDAASNSIDYQLFTIGSDIRTSFPSAHITTMPTSAHDTLCVTLPHSQTVSSDLNVNDTPTIQNYGFDVEEHDVGHRPSSQDLTQMAELGFVVERMQTPTEAQLPETRMQTVQVQGYTNFAQTLNHGLTPEQKIDTTTEFVAMKSPISISSNMGTIKPVRPIQVVPMADAHEAQPIEPSTLKICSTSQSTQPASQDNERIFGMEHNLTTTTTEMTTNSTYVPQHLTQPSTLSPILPLIKPTTTATLTSSSSSSSSNENTNEMFSFNDLETNTTQITHMPVCTMASLTENSAIIESFTTTTTSSIADNDTTTACATTSSTNTETGEENSTTSVKAQNSTTQPAELTRGITTTRTRAPARVQIVAPQRKSRDFPPKTSEDPKTPESIFTNTTAAFCNAIEYNTNQIVASLPHTYPTTSPTQCSNSLRFEKYIQQLATFMDVSGIIASTPQHVCVDKKDWAAAHLALFTQASPLASVLLIKPHDDGTMSIYFDSEESIVLTAEMVKLVNRLSLGLIILQKRQTPVLGMRELLKKLTQVASKTIYRTTVNANALEQYDDGVCTIGNKQQLQQMQPLINPNVQNIQMYTGNWKIEDSENALTLMPSNAPTIRMENEQLQQQLNSADTLPLQVDGGGFVNYEQPIAFTLDDNSTTILTTNATLSAQPYEQVAFHATLADSDAEKNYNWTEAEQIGLLNWQQEAVVPQPPPSSSTELNQHQAHPSSVDTSLFNEQTVNSNIEDAASDYMVENNEDLHTVFTVSDVPNDMSTTEAQNITHNVAQSHNAFIDTVTKPKCPRQKRATIKRTPIKKSNAPPKVRKDVGKSLEKSTPKQRINKRAPISVAVKPQQHIEKPVEPTRMQHNNSPSTTHGGSAIIHYRHNAPPQVGGIPNQHTATLHYKQPVAGVPAHQGLQQPQQQQQSLYNTLPQPSTPYSSSTAGNHLIQTIPLINIENLKNIQLLSQQPTQNSTLYAAAGQGNTVRYLITTPHTHTATLPNNNPASNMPTQIPHIAYSYQMPQHFGDNSQQSHTNAKAQSQNTKYELQANERGIDTDMVVTTSAPPSDASLLRKVRRSRPPASNPMPKLTPNSDSATTSDGVLMTELPTLTPSHVIQQQFLQTSQTDMMSNNRVEHYRNSQNLVQSTQQQQQQQQGLNNIRAEEDERMYMKITRISTPTPNPPEEHKQQHDVLNQQQLPQLPILTVTTQRQSILTQDKLPPRSGKAVKKITKHLMPTAFAPMAAKLPNPTRKRGRPRKGLTNHDDGTSDLIKMRSAYETAQKFAKLRESVNISSVTRVPTPLPPQQQEEGREQLQKEQRQQHQKPPTQSMFSRQMSVLEKQQQQQQQQNEQQLLEQQHQQHEQLETSSFISAEQAFNMPEHMFSSVDGQNVVLAGEQEQQQDLQSHSHSHMPPSPAVNQKAARNV</sequence>
<dbReference type="GO" id="GO:0016226">
    <property type="term" value="P:iron-sulfur cluster assembly"/>
    <property type="evidence" value="ECO:0007669"/>
    <property type="project" value="UniProtKB-UniRule"/>
</dbReference>
<comment type="subunit">
    <text evidence="11">Heterotetramer of 2 NUBP1 and 2 NUBP2 chains. Interacts with KIFC1. Interacts with NUBP1.</text>
</comment>
<evidence type="ECO:0000256" key="2">
    <source>
        <dbReference type="ARBA" id="ARBA00004430"/>
    </source>
</evidence>
<feature type="binding site" evidence="12">
    <location>
        <position position="191"/>
    </location>
    <ligand>
        <name>[4Fe-4S] cluster</name>
        <dbReference type="ChEBI" id="CHEBI:49883"/>
        <note>ligand shared between dimeric partners</note>
    </ligand>
</feature>
<reference evidence="15" key="1">
    <citation type="submission" date="2020-11" db="EMBL/GenBank/DDBJ databases">
        <authorList>
            <person name="Whitehead M."/>
        </authorList>
    </citation>
    <scope>NUCLEOTIDE SEQUENCE</scope>
    <source>
        <strain evidence="15">EGII</strain>
    </source>
</reference>
<dbReference type="InterPro" id="IPR000808">
    <property type="entry name" value="Mrp-like_CS"/>
</dbReference>
<feature type="compositionally biased region" description="Basic and acidic residues" evidence="14">
    <location>
        <begin position="973"/>
        <end position="997"/>
    </location>
</feature>
<feature type="region of interest" description="Disordered" evidence="14">
    <location>
        <begin position="3603"/>
        <end position="3657"/>
    </location>
</feature>
<feature type="compositionally biased region" description="Low complexity" evidence="14">
    <location>
        <begin position="998"/>
        <end position="1008"/>
    </location>
</feature>
<feature type="compositionally biased region" description="Polar residues" evidence="14">
    <location>
        <begin position="1264"/>
        <end position="1273"/>
    </location>
</feature>
<dbReference type="InterPro" id="IPR027417">
    <property type="entry name" value="P-loop_NTPase"/>
</dbReference>
<feature type="region of interest" description="Disordered" evidence="14">
    <location>
        <begin position="5157"/>
        <end position="5195"/>
    </location>
</feature>
<evidence type="ECO:0000256" key="10">
    <source>
        <dbReference type="ARBA" id="ARBA00053368"/>
    </source>
</evidence>
<feature type="region of interest" description="Disordered" evidence="14">
    <location>
        <begin position="5008"/>
        <end position="5035"/>
    </location>
</feature>
<feature type="region of interest" description="Disordered" evidence="14">
    <location>
        <begin position="5336"/>
        <end position="5364"/>
    </location>
</feature>